<evidence type="ECO:0000313" key="5">
    <source>
        <dbReference type="Proteomes" id="UP000092555"/>
    </source>
</evidence>
<evidence type="ECO:0000313" key="4">
    <source>
        <dbReference type="EMBL" id="OBA22210.1"/>
    </source>
</evidence>
<dbReference type="RefSeq" id="XP_018712706.1">
    <property type="nucleotide sequence ID" value="XM_018857271.1"/>
</dbReference>
<dbReference type="STRING" id="869754.A0A1A0HE02"/>
<dbReference type="InterPro" id="IPR019200">
    <property type="entry name" value="ATP_adenylylTrfase_C"/>
</dbReference>
<keyword evidence="4" id="KW-0548">Nucleotidyltransferase</keyword>
<feature type="domain" description="ATP adenylyltransferase C-terminal" evidence="2">
    <location>
        <begin position="195"/>
        <end position="302"/>
    </location>
</feature>
<feature type="domain" description="Ap4A phosphorylase 1/2 N-terminal" evidence="3">
    <location>
        <begin position="64"/>
        <end position="169"/>
    </location>
</feature>
<dbReference type="Pfam" id="PF19327">
    <property type="entry name" value="Ap4A_phos_N"/>
    <property type="match status" value="1"/>
</dbReference>
<dbReference type="SUPFAM" id="SSF54197">
    <property type="entry name" value="HIT-like"/>
    <property type="match status" value="1"/>
</dbReference>
<protein>
    <submittedName>
        <fullName evidence="4">ATP adenylyltransferase</fullName>
    </submittedName>
</protein>
<proteinExistence type="predicted"/>
<feature type="active site" description="Nucleophile" evidence="1">
    <location>
        <position position="159"/>
    </location>
</feature>
<reference evidence="4 5" key="1">
    <citation type="submission" date="2016-05" db="EMBL/GenBank/DDBJ databases">
        <title>Comparative genomics of biotechnologically important yeasts.</title>
        <authorList>
            <consortium name="DOE Joint Genome Institute"/>
            <person name="Riley R."/>
            <person name="Haridas S."/>
            <person name="Wolfe K.H."/>
            <person name="Lopes M.R."/>
            <person name="Hittinger C.T."/>
            <person name="Goker M."/>
            <person name="Salamov A."/>
            <person name="Wisecaver J."/>
            <person name="Long T.M."/>
            <person name="Aerts A.L."/>
            <person name="Barry K."/>
            <person name="Choi C."/>
            <person name="Clum A."/>
            <person name="Coughlan A.Y."/>
            <person name="Deshpande S."/>
            <person name="Douglass A.P."/>
            <person name="Hanson S.J."/>
            <person name="Klenk H.-P."/>
            <person name="LaButti K."/>
            <person name="Lapidus A."/>
            <person name="Lindquist E."/>
            <person name="Lipzen A."/>
            <person name="Meier-kolthoff J.P."/>
            <person name="Ohm R.A."/>
            <person name="Otillar R.P."/>
            <person name="Pangilinan J."/>
            <person name="Peng Y."/>
            <person name="Rokas A."/>
            <person name="Rosa C.A."/>
            <person name="Scheuner C."/>
            <person name="Sibirny A.A."/>
            <person name="Slot J.C."/>
            <person name="Stielow J.B."/>
            <person name="Sun H."/>
            <person name="Kurtzman C.P."/>
            <person name="Blackwell M."/>
            <person name="Grigoriev I.V."/>
            <person name="Jeffries T.W."/>
        </authorList>
    </citation>
    <scope>NUCLEOTIDE SEQUENCE [LARGE SCALE GENOMIC DNA]</scope>
    <source>
        <strain evidence="4 5">NRRL YB-4993</strain>
    </source>
</reference>
<gene>
    <name evidence="4" type="ORF">METBIDRAFT_40427</name>
</gene>
<dbReference type="PANTHER" id="PTHR38420:SF1">
    <property type="entry name" value="PUTATIVE (AFU_ORTHOLOGUE AFUA_5G14690)-RELATED"/>
    <property type="match status" value="1"/>
</dbReference>
<dbReference type="EMBL" id="LXTC01000002">
    <property type="protein sequence ID" value="OBA22210.1"/>
    <property type="molecule type" value="Genomic_DNA"/>
</dbReference>
<dbReference type="Proteomes" id="UP000092555">
    <property type="component" value="Unassembled WGS sequence"/>
</dbReference>
<dbReference type="InterPro" id="IPR009163">
    <property type="entry name" value="Ap4A_phos1/2"/>
</dbReference>
<dbReference type="GeneID" id="30030247"/>
<dbReference type="InterPro" id="IPR045759">
    <property type="entry name" value="Ap4A_phos1/2_N"/>
</dbReference>
<dbReference type="GO" id="GO:0003877">
    <property type="term" value="F:ATP:ADP adenylyltransferase activity"/>
    <property type="evidence" value="ECO:0007669"/>
    <property type="project" value="InterPro"/>
</dbReference>
<evidence type="ECO:0000259" key="2">
    <source>
        <dbReference type="Pfam" id="PF09830"/>
    </source>
</evidence>
<dbReference type="InterPro" id="IPR043171">
    <property type="entry name" value="Ap4A_phos1/2-like"/>
</dbReference>
<comment type="caution">
    <text evidence="4">The sequence shown here is derived from an EMBL/GenBank/DDBJ whole genome shotgun (WGS) entry which is preliminary data.</text>
</comment>
<dbReference type="Pfam" id="PF09830">
    <property type="entry name" value="ATP_transf"/>
    <property type="match status" value="1"/>
</dbReference>
<organism evidence="4 5">
    <name type="scientific">Metschnikowia bicuspidata var. bicuspidata NRRL YB-4993</name>
    <dbReference type="NCBI Taxonomy" id="869754"/>
    <lineage>
        <taxon>Eukaryota</taxon>
        <taxon>Fungi</taxon>
        <taxon>Dikarya</taxon>
        <taxon>Ascomycota</taxon>
        <taxon>Saccharomycotina</taxon>
        <taxon>Pichiomycetes</taxon>
        <taxon>Metschnikowiaceae</taxon>
        <taxon>Metschnikowia</taxon>
    </lineage>
</organism>
<accession>A0A1A0HE02</accession>
<dbReference type="PANTHER" id="PTHR38420">
    <property type="entry name" value="AP-4-A PHOSPHORYLASE II"/>
    <property type="match status" value="1"/>
</dbReference>
<dbReference type="GO" id="GO:0009117">
    <property type="term" value="P:nucleotide metabolic process"/>
    <property type="evidence" value="ECO:0007669"/>
    <property type="project" value="InterPro"/>
</dbReference>
<dbReference type="Gene3D" id="3.30.428.70">
    <property type="match status" value="1"/>
</dbReference>
<dbReference type="PIRSF" id="PIRSF000846">
    <property type="entry name" value="ATP_adenylyltr"/>
    <property type="match status" value="1"/>
</dbReference>
<evidence type="ECO:0000259" key="3">
    <source>
        <dbReference type="Pfam" id="PF19327"/>
    </source>
</evidence>
<dbReference type="OrthoDB" id="10267950at2759"/>
<dbReference type="InterPro" id="IPR036265">
    <property type="entry name" value="HIT-like_sf"/>
</dbReference>
<dbReference type="GO" id="GO:0005524">
    <property type="term" value="F:ATP binding"/>
    <property type="evidence" value="ECO:0007669"/>
    <property type="project" value="InterPro"/>
</dbReference>
<name>A0A1A0HE02_9ASCO</name>
<keyword evidence="4" id="KW-0808">Transferase</keyword>
<sequence length="314" mass="35440">MQSLPLDFHNNLWIKYVAALRNGDLSFTGDSASCELVNRELNGSNYNFHLTVLKSLENRPEKGDIGCNPFENPEPELTILNTFGENNEFRIVLNKFPVVPAHFMLLTKIFKSQDTPLSPNELLATYSVLSGLSRDGTKEDWFAFYNCGPESGASQPHKHVQFMTLPAKHRSFAEKLIDSSEDFIPSQTKVPLQDKNLPFAHFVAKLPDNVFSESGDVLLMTFYSLLQSTLNVLKDHDCHHISFNFCATMKYMMLIPRSTSNFEGIGINSCGFMGLALCKNPNIAKVFKEKGFENVLSVVAFPNTFDLKTDEYHY</sequence>
<dbReference type="AlphaFoldDB" id="A0A1A0HE02"/>
<keyword evidence="5" id="KW-1185">Reference proteome</keyword>
<evidence type="ECO:0000256" key="1">
    <source>
        <dbReference type="PIRSR" id="PIRSR000846-1"/>
    </source>
</evidence>